<sequence>MSSKNDELTLSIQVTFFNVFITAIISSRSLATNITLPLKGVADVESTL</sequence>
<protein>
    <submittedName>
        <fullName evidence="2">Uncharacterized protein</fullName>
    </submittedName>
</protein>
<keyword evidence="1" id="KW-1133">Transmembrane helix</keyword>
<comment type="caution">
    <text evidence="2">The sequence shown here is derived from an EMBL/GenBank/DDBJ whole genome shotgun (WGS) entry which is preliminary data.</text>
</comment>
<feature type="transmembrane region" description="Helical" evidence="1">
    <location>
        <begin position="12"/>
        <end position="31"/>
    </location>
</feature>
<dbReference type="AlphaFoldDB" id="D6TM55"/>
<keyword evidence="3" id="KW-1185">Reference proteome</keyword>
<dbReference type="InParanoid" id="D6TM55"/>
<organism evidence="2 3">
    <name type="scientific">Ktedonobacter racemifer DSM 44963</name>
    <dbReference type="NCBI Taxonomy" id="485913"/>
    <lineage>
        <taxon>Bacteria</taxon>
        <taxon>Bacillati</taxon>
        <taxon>Chloroflexota</taxon>
        <taxon>Ktedonobacteria</taxon>
        <taxon>Ktedonobacterales</taxon>
        <taxon>Ktedonobacteraceae</taxon>
        <taxon>Ktedonobacter</taxon>
    </lineage>
</organism>
<name>D6TM55_KTERA</name>
<proteinExistence type="predicted"/>
<keyword evidence="1" id="KW-0812">Transmembrane</keyword>
<reference evidence="2 3" key="1">
    <citation type="journal article" date="2011" name="Stand. Genomic Sci.">
        <title>Non-contiguous finished genome sequence and contextual data of the filamentous soil bacterium Ktedonobacter racemifer type strain (SOSP1-21).</title>
        <authorList>
            <person name="Chang Y.J."/>
            <person name="Land M."/>
            <person name="Hauser L."/>
            <person name="Chertkov O."/>
            <person name="Del Rio T.G."/>
            <person name="Nolan M."/>
            <person name="Copeland A."/>
            <person name="Tice H."/>
            <person name="Cheng J.F."/>
            <person name="Lucas S."/>
            <person name="Han C."/>
            <person name="Goodwin L."/>
            <person name="Pitluck S."/>
            <person name="Ivanova N."/>
            <person name="Ovchinikova G."/>
            <person name="Pati A."/>
            <person name="Chen A."/>
            <person name="Palaniappan K."/>
            <person name="Mavromatis K."/>
            <person name="Liolios K."/>
            <person name="Brettin T."/>
            <person name="Fiebig A."/>
            <person name="Rohde M."/>
            <person name="Abt B."/>
            <person name="Goker M."/>
            <person name="Detter J.C."/>
            <person name="Woyke T."/>
            <person name="Bristow J."/>
            <person name="Eisen J.A."/>
            <person name="Markowitz V."/>
            <person name="Hugenholtz P."/>
            <person name="Kyrpides N.C."/>
            <person name="Klenk H.P."/>
            <person name="Lapidus A."/>
        </authorList>
    </citation>
    <scope>NUCLEOTIDE SEQUENCE [LARGE SCALE GENOMIC DNA]</scope>
    <source>
        <strain evidence="3">DSM 44963</strain>
    </source>
</reference>
<evidence type="ECO:0000313" key="2">
    <source>
        <dbReference type="EMBL" id="EFH86855.1"/>
    </source>
</evidence>
<dbReference type="Proteomes" id="UP000004508">
    <property type="component" value="Unassembled WGS sequence"/>
</dbReference>
<accession>D6TM55</accession>
<dbReference type="EMBL" id="ADVG01000002">
    <property type="protein sequence ID" value="EFH86855.1"/>
    <property type="molecule type" value="Genomic_DNA"/>
</dbReference>
<keyword evidence="1" id="KW-0472">Membrane</keyword>
<evidence type="ECO:0000256" key="1">
    <source>
        <dbReference type="SAM" id="Phobius"/>
    </source>
</evidence>
<gene>
    <name evidence="2" type="ORF">Krac_8171</name>
</gene>
<evidence type="ECO:0000313" key="3">
    <source>
        <dbReference type="Proteomes" id="UP000004508"/>
    </source>
</evidence>
<dbReference type="STRING" id="485913.Krac_8171"/>